<feature type="transmembrane region" description="Helical" evidence="7">
    <location>
        <begin position="48"/>
        <end position="69"/>
    </location>
</feature>
<evidence type="ECO:0000256" key="1">
    <source>
        <dbReference type="ARBA" id="ARBA00004141"/>
    </source>
</evidence>
<evidence type="ECO:0000256" key="2">
    <source>
        <dbReference type="ARBA" id="ARBA00022692"/>
    </source>
</evidence>
<feature type="transmembrane region" description="Helical" evidence="7">
    <location>
        <begin position="89"/>
        <end position="111"/>
    </location>
</feature>
<comment type="subcellular location">
    <subcellularLocation>
        <location evidence="1">Membrane</location>
        <topology evidence="1">Multi-pass membrane protein</topology>
    </subcellularLocation>
</comment>
<evidence type="ECO:0000259" key="8">
    <source>
        <dbReference type="Pfam" id="PF20684"/>
    </source>
</evidence>
<dbReference type="AlphaFoldDB" id="A0A4Q4NM76"/>
<keyword evidence="3 7" id="KW-1133">Transmembrane helix</keyword>
<keyword evidence="4 7" id="KW-0472">Membrane</keyword>
<protein>
    <recommendedName>
        <fullName evidence="8">Rhodopsin domain-containing protein</fullName>
    </recommendedName>
</protein>
<evidence type="ECO:0000256" key="4">
    <source>
        <dbReference type="ARBA" id="ARBA00023136"/>
    </source>
</evidence>
<evidence type="ECO:0000256" key="6">
    <source>
        <dbReference type="SAM" id="MobiDB-lite"/>
    </source>
</evidence>
<comment type="similarity">
    <text evidence="5">Belongs to the SAT4 family.</text>
</comment>
<keyword evidence="2 7" id="KW-0812">Transmembrane</keyword>
<evidence type="ECO:0000256" key="7">
    <source>
        <dbReference type="SAM" id="Phobius"/>
    </source>
</evidence>
<comment type="caution">
    <text evidence="9">The sequence shown here is derived from an EMBL/GenBank/DDBJ whole genome shotgun (WGS) entry which is preliminary data.</text>
</comment>
<evidence type="ECO:0000256" key="3">
    <source>
        <dbReference type="ARBA" id="ARBA00022989"/>
    </source>
</evidence>
<feature type="region of interest" description="Disordered" evidence="6">
    <location>
        <begin position="375"/>
        <end position="437"/>
    </location>
</feature>
<dbReference type="EMBL" id="PDXD01000007">
    <property type="protein sequence ID" value="RYN78596.1"/>
    <property type="molecule type" value="Genomic_DNA"/>
</dbReference>
<feature type="transmembrane region" description="Helical" evidence="7">
    <location>
        <begin position="239"/>
        <end position="266"/>
    </location>
</feature>
<dbReference type="Proteomes" id="UP000291422">
    <property type="component" value="Unassembled WGS sequence"/>
</dbReference>
<gene>
    <name evidence="9" type="ORF">AA0117_g4370</name>
</gene>
<dbReference type="GO" id="GO:0016020">
    <property type="term" value="C:membrane"/>
    <property type="evidence" value="ECO:0007669"/>
    <property type="project" value="UniProtKB-SubCell"/>
</dbReference>
<feature type="transmembrane region" description="Helical" evidence="7">
    <location>
        <begin position="177"/>
        <end position="196"/>
    </location>
</feature>
<feature type="transmembrane region" description="Helical" evidence="7">
    <location>
        <begin position="123"/>
        <end position="145"/>
    </location>
</feature>
<evidence type="ECO:0000256" key="5">
    <source>
        <dbReference type="ARBA" id="ARBA00038359"/>
    </source>
</evidence>
<feature type="transmembrane region" description="Helical" evidence="7">
    <location>
        <begin position="208"/>
        <end position="227"/>
    </location>
</feature>
<feature type="transmembrane region" description="Helical" evidence="7">
    <location>
        <begin position="16"/>
        <end position="36"/>
    </location>
</feature>
<reference evidence="10" key="1">
    <citation type="journal article" date="2019" name="bioRxiv">
        <title>Genomics, evolutionary history and diagnostics of the Alternaria alternata species group including apple and Asian pear pathotypes.</title>
        <authorList>
            <person name="Armitage A.D."/>
            <person name="Cockerton H.M."/>
            <person name="Sreenivasaprasad S."/>
            <person name="Woodhall J.W."/>
            <person name="Lane C.R."/>
            <person name="Harrison R.J."/>
            <person name="Clarkson J.P."/>
        </authorList>
    </citation>
    <scope>NUCLEOTIDE SEQUENCE [LARGE SCALE GENOMIC DNA]</scope>
    <source>
        <strain evidence="10">FERA 1177</strain>
    </source>
</reference>
<dbReference type="InterPro" id="IPR049326">
    <property type="entry name" value="Rhodopsin_dom_fungi"/>
</dbReference>
<name>A0A4Q4NM76_ALTAL</name>
<sequence length="437" mass="48896">MMHSATDLAQSTEQQLRITIAFLALAWFFILLRIWTRTYVISNFGWDDSVMILAGMTFTVYCGSTLYIACNGGGTHVTSVDRLQVLTKWVVASEACYIITIMIVKISLAIFFIRIIVKRCHLIFVYVTVGVNIISSASAFFYCFFRCGPSLDQYVMNQLMNNCASRELDLFMAYQQAAFSTFTDFVFLLLPIPILWHANMDKRSKISVGFVLCLAATSGCICSGIRFRYIEGLIQTDDFFWSVVNISIWSTIEAGACIIAGCLATLRPLMKGALRQARESSAVSSAAHHISRSLRSAHRSNNEHSKAHSVSRLSRRDVALSEIDQSFFSNERKASLPHLVTKPSYTESIARPDSAITPFASEMGIRGRMSTDPILSRTESDATDMPLWEKEKEQGLRQPARVSLTLHQRDTSEESVPGRPKSTPVLPVRFKEADDVV</sequence>
<evidence type="ECO:0000313" key="10">
    <source>
        <dbReference type="Proteomes" id="UP000291422"/>
    </source>
</evidence>
<dbReference type="InterPro" id="IPR052337">
    <property type="entry name" value="SAT4-like"/>
</dbReference>
<proteinExistence type="inferred from homology"/>
<dbReference type="PANTHER" id="PTHR33048">
    <property type="entry name" value="PTH11-LIKE INTEGRAL MEMBRANE PROTEIN (AFU_ORTHOLOGUE AFUA_5G11245)"/>
    <property type="match status" value="1"/>
</dbReference>
<dbReference type="VEuPathDB" id="FungiDB:CC77DRAFT_1073511"/>
<dbReference type="PANTHER" id="PTHR33048:SF96">
    <property type="entry name" value="INTEGRAL MEMBRANE PROTEIN"/>
    <property type="match status" value="1"/>
</dbReference>
<organism evidence="9 10">
    <name type="scientific">Alternaria alternata</name>
    <name type="common">Alternaria rot fungus</name>
    <name type="synonym">Torula alternata</name>
    <dbReference type="NCBI Taxonomy" id="5599"/>
    <lineage>
        <taxon>Eukaryota</taxon>
        <taxon>Fungi</taxon>
        <taxon>Dikarya</taxon>
        <taxon>Ascomycota</taxon>
        <taxon>Pezizomycotina</taxon>
        <taxon>Dothideomycetes</taxon>
        <taxon>Pleosporomycetidae</taxon>
        <taxon>Pleosporales</taxon>
        <taxon>Pleosporineae</taxon>
        <taxon>Pleosporaceae</taxon>
        <taxon>Alternaria</taxon>
        <taxon>Alternaria sect. Alternaria</taxon>
        <taxon>Alternaria alternata complex</taxon>
    </lineage>
</organism>
<accession>A0A4Q4NM76</accession>
<feature type="domain" description="Rhodopsin" evidence="8">
    <location>
        <begin position="32"/>
        <end position="271"/>
    </location>
</feature>
<dbReference type="Pfam" id="PF20684">
    <property type="entry name" value="Fung_rhodopsin"/>
    <property type="match status" value="1"/>
</dbReference>
<evidence type="ECO:0000313" key="9">
    <source>
        <dbReference type="EMBL" id="RYN78596.1"/>
    </source>
</evidence>